<evidence type="ECO:0000313" key="4">
    <source>
        <dbReference type="Proteomes" id="UP000017938"/>
    </source>
</evidence>
<dbReference type="GO" id="GO:0140359">
    <property type="term" value="F:ABC-type transporter activity"/>
    <property type="evidence" value="ECO:0007669"/>
    <property type="project" value="InterPro"/>
</dbReference>
<dbReference type="EMBL" id="JALEMU010000029">
    <property type="protein sequence ID" value="MCI5754982.1"/>
    <property type="molecule type" value="Genomic_DNA"/>
</dbReference>
<dbReference type="PANTHER" id="PTHR43471:SF12">
    <property type="entry name" value="HYPOTHETICAL MEMBRANE PROTEIN, CONSERVED"/>
    <property type="match status" value="1"/>
</dbReference>
<reference evidence="3 5" key="2">
    <citation type="submission" date="2022-03" db="EMBL/GenBank/DDBJ databases">
        <title>Metagenome-assembled genomes from swine fecal metagenomes.</title>
        <authorList>
            <person name="Holman D.B."/>
            <person name="Kommadath A."/>
        </authorList>
    </citation>
    <scope>NUCLEOTIDE SEQUENCE [LARGE SCALE GENOMIC DNA]</scope>
    <source>
        <strain evidence="3">SUG147</strain>
    </source>
</reference>
<proteinExistence type="predicted"/>
<dbReference type="PANTHER" id="PTHR43471">
    <property type="entry name" value="ABC TRANSPORTER PERMEASE"/>
    <property type="match status" value="1"/>
</dbReference>
<accession>R6UFI7</accession>
<feature type="transmembrane region" description="Helical" evidence="1">
    <location>
        <begin position="166"/>
        <end position="189"/>
    </location>
</feature>
<evidence type="ECO:0000256" key="1">
    <source>
        <dbReference type="SAM" id="Phobius"/>
    </source>
</evidence>
<comment type="caution">
    <text evidence="2">The sequence shown here is derived from an EMBL/GenBank/DDBJ whole genome shotgun (WGS) entry which is preliminary data.</text>
</comment>
<keyword evidence="1" id="KW-1133">Transmembrane helix</keyword>
<dbReference type="STRING" id="1263015.BN580_00558"/>
<organism evidence="2 4">
    <name type="scientific">Candidatus Colimorpha enterica</name>
    <dbReference type="NCBI Taxonomy" id="3083063"/>
    <lineage>
        <taxon>Bacteria</taxon>
        <taxon>Pseudomonadati</taxon>
        <taxon>Bacteroidota</taxon>
        <taxon>Bacteroidia</taxon>
        <taxon>Bacteroidales</taxon>
        <taxon>Candidatus Colimorpha</taxon>
    </lineage>
</organism>
<feature type="transmembrane region" description="Helical" evidence="1">
    <location>
        <begin position="12"/>
        <end position="34"/>
    </location>
</feature>
<feature type="transmembrane region" description="Helical" evidence="1">
    <location>
        <begin position="135"/>
        <end position="159"/>
    </location>
</feature>
<dbReference type="GO" id="GO:0016020">
    <property type="term" value="C:membrane"/>
    <property type="evidence" value="ECO:0007669"/>
    <property type="project" value="UniProtKB-SubCell"/>
</dbReference>
<dbReference type="Proteomes" id="UP000017938">
    <property type="component" value="Unassembled WGS sequence"/>
</dbReference>
<reference evidence="2" key="1">
    <citation type="submission" date="2012-11" db="EMBL/GenBank/DDBJ databases">
        <title>Dependencies among metagenomic species, viruses, plasmids and units of genetic variation.</title>
        <authorList>
            <person name="Nielsen H.B."/>
            <person name="Almeida M."/>
            <person name="Juncker A.S."/>
            <person name="Rasmussen S."/>
            <person name="Li J."/>
            <person name="Sunagawa S."/>
            <person name="Plichta D."/>
            <person name="Gautier L."/>
            <person name="Le Chatelier E."/>
            <person name="Peletier E."/>
            <person name="Bonde I."/>
            <person name="Nielsen T."/>
            <person name="Manichanh C."/>
            <person name="Arumugam M."/>
            <person name="Batto J."/>
            <person name="Santos M.B.Q.D."/>
            <person name="Blom N."/>
            <person name="Borruel N."/>
            <person name="Burgdorf K.S."/>
            <person name="Boumezbeur F."/>
            <person name="Casellas F."/>
            <person name="Dore J."/>
            <person name="Guarner F."/>
            <person name="Hansen T."/>
            <person name="Hildebrand F."/>
            <person name="Kaas R.S."/>
            <person name="Kennedy S."/>
            <person name="Kristiansen K."/>
            <person name="Kultima J.R."/>
            <person name="Leonard P."/>
            <person name="Levenez F."/>
            <person name="Lund O."/>
            <person name="Moumen B."/>
            <person name="Le Paslier D."/>
            <person name="Pons N."/>
            <person name="Pedersen O."/>
            <person name="Prifti E."/>
            <person name="Qin J."/>
            <person name="Raes J."/>
            <person name="Tap J."/>
            <person name="Tims S."/>
            <person name="Ussery D.W."/>
            <person name="Yamada T."/>
            <person name="MetaHit consortium"/>
            <person name="Renault P."/>
            <person name="Sicheritz-Ponten T."/>
            <person name="Bork P."/>
            <person name="Wang J."/>
            <person name="Brunak S."/>
            <person name="Ehrlich S.D."/>
        </authorList>
    </citation>
    <scope>NUCLEOTIDE SEQUENCE [LARGE SCALE GENOMIC DNA]</scope>
</reference>
<evidence type="ECO:0000313" key="2">
    <source>
        <dbReference type="EMBL" id="CDC69522.1"/>
    </source>
</evidence>
<feature type="transmembrane region" description="Helical" evidence="1">
    <location>
        <begin position="46"/>
        <end position="65"/>
    </location>
</feature>
<dbReference type="Pfam" id="PF12679">
    <property type="entry name" value="ABC2_membrane_2"/>
    <property type="match status" value="1"/>
</dbReference>
<keyword evidence="1" id="KW-0812">Transmembrane</keyword>
<feature type="transmembrane region" description="Helical" evidence="1">
    <location>
        <begin position="86"/>
        <end position="115"/>
    </location>
</feature>
<sequence>MSAIFKRDLRSYFTTPVGYVYMAIFLAVNGGAFSMFTIQEGSDSKVASYFTTMIFALIVLIPLLTMKTFSEEKKLKTEQLLMTSPVSLGGMVLGKFLAAYTVFAGTFVIGCLNFTALFKYGPKNYAGTASEYNGAILLGSTIAVLLIGAAFVAIGVFISSMTENQVISAIGTMAVMGLFLVIGLLNSYIPFAPVRTALSWLSIYSRFANFTYGVFDFNAVLYYFSICFVFLFLTVRVYEKRRWA</sequence>
<gene>
    <name evidence="2" type="ORF">BN580_00558</name>
    <name evidence="3" type="ORF">MR241_01660</name>
</gene>
<feature type="transmembrane region" description="Helical" evidence="1">
    <location>
        <begin position="220"/>
        <end position="238"/>
    </location>
</feature>
<dbReference type="AlphaFoldDB" id="R6UFI7"/>
<evidence type="ECO:0000313" key="3">
    <source>
        <dbReference type="EMBL" id="MCI5754982.1"/>
    </source>
</evidence>
<dbReference type="Proteomes" id="UP001139365">
    <property type="component" value="Unassembled WGS sequence"/>
</dbReference>
<name>R6UFI7_9BACT</name>
<keyword evidence="1" id="KW-0472">Membrane</keyword>
<protein>
    <submittedName>
        <fullName evidence="3">ABC transporter permease subunit</fullName>
    </submittedName>
    <submittedName>
        <fullName evidence="2">ABC-2 type transporter</fullName>
    </submittedName>
</protein>
<dbReference type="EMBL" id="CBFW010000003">
    <property type="protein sequence ID" value="CDC69522.1"/>
    <property type="molecule type" value="Genomic_DNA"/>
</dbReference>
<evidence type="ECO:0000313" key="5">
    <source>
        <dbReference type="Proteomes" id="UP001139365"/>
    </source>
</evidence>